<keyword evidence="3" id="KW-1185">Reference proteome</keyword>
<evidence type="ECO:0000256" key="1">
    <source>
        <dbReference type="SAM" id="MobiDB-lite"/>
    </source>
</evidence>
<dbReference type="Proteomes" id="UP000323917">
    <property type="component" value="Chromosome"/>
</dbReference>
<reference evidence="2 3" key="1">
    <citation type="submission" date="2019-08" db="EMBL/GenBank/DDBJ databases">
        <title>Deep-cultivation of Planctomycetes and their phenomic and genomic characterization uncovers novel biology.</title>
        <authorList>
            <person name="Wiegand S."/>
            <person name="Jogler M."/>
            <person name="Boedeker C."/>
            <person name="Pinto D."/>
            <person name="Vollmers J."/>
            <person name="Rivas-Marin E."/>
            <person name="Kohn T."/>
            <person name="Peeters S.H."/>
            <person name="Heuer A."/>
            <person name="Rast P."/>
            <person name="Oberbeckmann S."/>
            <person name="Bunk B."/>
            <person name="Jeske O."/>
            <person name="Meyerdierks A."/>
            <person name="Storesund J.E."/>
            <person name="Kallscheuer N."/>
            <person name="Luecker S."/>
            <person name="Lage O.M."/>
            <person name="Pohl T."/>
            <person name="Merkel B.J."/>
            <person name="Hornburger P."/>
            <person name="Mueller R.-W."/>
            <person name="Bruemmer F."/>
            <person name="Labrenz M."/>
            <person name="Spormann A.M."/>
            <person name="Op den Camp H."/>
            <person name="Overmann J."/>
            <person name="Amann R."/>
            <person name="Jetten M.S.M."/>
            <person name="Mascher T."/>
            <person name="Medema M.H."/>
            <person name="Devos D.P."/>
            <person name="Kaster A.-K."/>
            <person name="Ovreas L."/>
            <person name="Rohde M."/>
            <person name="Galperin M.Y."/>
            <person name="Jogler C."/>
        </authorList>
    </citation>
    <scope>NUCLEOTIDE SEQUENCE [LARGE SCALE GENOMIC DNA]</scope>
    <source>
        <strain evidence="2 3">Pr1d</strain>
    </source>
</reference>
<evidence type="ECO:0000313" key="3">
    <source>
        <dbReference type="Proteomes" id="UP000323917"/>
    </source>
</evidence>
<dbReference type="RefSeq" id="WP_148073532.1">
    <property type="nucleotide sequence ID" value="NZ_CP042913.1"/>
</dbReference>
<feature type="region of interest" description="Disordered" evidence="1">
    <location>
        <begin position="1"/>
        <end position="23"/>
    </location>
</feature>
<protein>
    <submittedName>
        <fullName evidence="2">Uncharacterized protein</fullName>
    </submittedName>
</protein>
<gene>
    <name evidence="2" type="ORF">Pr1d_22530</name>
</gene>
<dbReference type="KEGG" id="bgok:Pr1d_22530"/>
<feature type="region of interest" description="Disordered" evidence="1">
    <location>
        <begin position="39"/>
        <end position="70"/>
    </location>
</feature>
<feature type="compositionally biased region" description="Basic and acidic residues" evidence="1">
    <location>
        <begin position="44"/>
        <end position="63"/>
    </location>
</feature>
<name>A0A5B9Q7F6_9BACT</name>
<dbReference type="EMBL" id="CP042913">
    <property type="protein sequence ID" value="QEG34964.1"/>
    <property type="molecule type" value="Genomic_DNA"/>
</dbReference>
<dbReference type="OrthoDB" id="289788at2"/>
<dbReference type="AlphaFoldDB" id="A0A5B9Q7F6"/>
<organism evidence="2 3">
    <name type="scientific">Bythopirellula goksoeyrii</name>
    <dbReference type="NCBI Taxonomy" id="1400387"/>
    <lineage>
        <taxon>Bacteria</taxon>
        <taxon>Pseudomonadati</taxon>
        <taxon>Planctomycetota</taxon>
        <taxon>Planctomycetia</taxon>
        <taxon>Pirellulales</taxon>
        <taxon>Lacipirellulaceae</taxon>
        <taxon>Bythopirellula</taxon>
    </lineage>
</organism>
<proteinExistence type="predicted"/>
<evidence type="ECO:0000313" key="2">
    <source>
        <dbReference type="EMBL" id="QEG34964.1"/>
    </source>
</evidence>
<accession>A0A5B9Q7F6</accession>
<sequence length="70" mass="7715">MENNTKPLPLNTTTHGKTCPICGKNSYSPAGIHPQCAIQQADAPRQKKLADEKRARKLREESSKAVTAKR</sequence>
<feature type="compositionally biased region" description="Low complexity" evidence="1">
    <location>
        <begin position="1"/>
        <end position="14"/>
    </location>
</feature>